<sequence>MAIYHVSLHGPHAGVIHDQAILNNSSVMDILIEHLDCRERSGAVYAIYGDPAYVETTVLIKPFRNSEITFLVKCESENRSPTSL</sequence>
<protein>
    <recommendedName>
        <fullName evidence="3">Transposase</fullName>
    </recommendedName>
</protein>
<proteinExistence type="predicted"/>
<evidence type="ECO:0000313" key="1">
    <source>
        <dbReference type="EMBL" id="GAA5795462.1"/>
    </source>
</evidence>
<organism evidence="1 2">
    <name type="scientific">Helicostylum pulchrum</name>
    <dbReference type="NCBI Taxonomy" id="562976"/>
    <lineage>
        <taxon>Eukaryota</taxon>
        <taxon>Fungi</taxon>
        <taxon>Fungi incertae sedis</taxon>
        <taxon>Mucoromycota</taxon>
        <taxon>Mucoromycotina</taxon>
        <taxon>Mucoromycetes</taxon>
        <taxon>Mucorales</taxon>
        <taxon>Mucorineae</taxon>
        <taxon>Mucoraceae</taxon>
        <taxon>Helicostylum</taxon>
    </lineage>
</organism>
<gene>
    <name evidence="1" type="ORF">HPULCUR_000820</name>
</gene>
<reference evidence="1 2" key="1">
    <citation type="submission" date="2024-04" db="EMBL/GenBank/DDBJ databases">
        <title>genome sequences of Mucor flavus KT1a and Helicostylum pulchrum KT1b strains isolation_sourced from the surface of a dry-aged beef.</title>
        <authorList>
            <person name="Toyotome T."/>
            <person name="Hosono M."/>
            <person name="Torimaru M."/>
            <person name="Fukuda K."/>
            <person name="Mikami N."/>
        </authorList>
    </citation>
    <scope>NUCLEOTIDE SEQUENCE [LARGE SCALE GENOMIC DNA]</scope>
    <source>
        <strain evidence="1 2">KT1b</strain>
    </source>
</reference>
<evidence type="ECO:0000313" key="2">
    <source>
        <dbReference type="Proteomes" id="UP001476247"/>
    </source>
</evidence>
<evidence type="ECO:0008006" key="3">
    <source>
        <dbReference type="Google" id="ProtNLM"/>
    </source>
</evidence>
<keyword evidence="2" id="KW-1185">Reference proteome</keyword>
<name>A0ABP9XKY3_9FUNG</name>
<accession>A0ABP9XKY3</accession>
<dbReference type="Proteomes" id="UP001476247">
    <property type="component" value="Unassembled WGS sequence"/>
</dbReference>
<comment type="caution">
    <text evidence="1">The sequence shown here is derived from an EMBL/GenBank/DDBJ whole genome shotgun (WGS) entry which is preliminary data.</text>
</comment>
<dbReference type="EMBL" id="BAABUJ010000004">
    <property type="protein sequence ID" value="GAA5795462.1"/>
    <property type="molecule type" value="Genomic_DNA"/>
</dbReference>